<dbReference type="InterPro" id="IPR001789">
    <property type="entry name" value="Sig_transdc_resp-reg_receiver"/>
</dbReference>
<evidence type="ECO:0000313" key="5">
    <source>
        <dbReference type="EMBL" id="MBC5717995.1"/>
    </source>
</evidence>
<feature type="domain" description="Response regulatory" evidence="4">
    <location>
        <begin position="1"/>
        <end position="114"/>
    </location>
</feature>
<dbReference type="Gene3D" id="3.40.50.2300">
    <property type="match status" value="1"/>
</dbReference>
<keyword evidence="3" id="KW-0597">Phosphoprotein</keyword>
<dbReference type="SMART" id="SM00448">
    <property type="entry name" value="REC"/>
    <property type="match status" value="1"/>
</dbReference>
<feature type="modified residue" description="4-aspartylphosphate" evidence="3">
    <location>
        <position position="49"/>
    </location>
</feature>
<dbReference type="SUPFAM" id="SSF52172">
    <property type="entry name" value="CheY-like"/>
    <property type="match status" value="1"/>
</dbReference>
<protein>
    <recommendedName>
        <fullName evidence="1">Stage 0 sporulation protein A homolog</fullName>
    </recommendedName>
</protein>
<evidence type="ECO:0000313" key="6">
    <source>
        <dbReference type="Proteomes" id="UP000602260"/>
    </source>
</evidence>
<evidence type="ECO:0000256" key="2">
    <source>
        <dbReference type="ARBA" id="ARBA00024867"/>
    </source>
</evidence>
<dbReference type="GO" id="GO:0000160">
    <property type="term" value="P:phosphorelay signal transduction system"/>
    <property type="evidence" value="ECO:0007669"/>
    <property type="project" value="InterPro"/>
</dbReference>
<accession>A0A8J6J5B3</accession>
<proteinExistence type="predicted"/>
<dbReference type="PANTHER" id="PTHR43228">
    <property type="entry name" value="TWO-COMPONENT RESPONSE REGULATOR"/>
    <property type="match status" value="1"/>
</dbReference>
<keyword evidence="6" id="KW-1185">Reference proteome</keyword>
<organism evidence="5 6">
    <name type="scientific">Flintibacter faecis</name>
    <dbReference type="NCBI Taxonomy" id="2763047"/>
    <lineage>
        <taxon>Bacteria</taxon>
        <taxon>Bacillati</taxon>
        <taxon>Bacillota</taxon>
        <taxon>Clostridia</taxon>
        <taxon>Eubacteriales</taxon>
        <taxon>Flintibacter</taxon>
    </lineage>
</organism>
<comment type="caution">
    <text evidence="5">The sequence shown here is derived from an EMBL/GenBank/DDBJ whole genome shotgun (WGS) entry which is preliminary data.</text>
</comment>
<evidence type="ECO:0000256" key="3">
    <source>
        <dbReference type="PROSITE-ProRule" id="PRU00169"/>
    </source>
</evidence>
<dbReference type="PANTHER" id="PTHR43228:SF1">
    <property type="entry name" value="TWO-COMPONENT RESPONSE REGULATOR ARR22"/>
    <property type="match status" value="1"/>
</dbReference>
<reference evidence="5" key="1">
    <citation type="submission" date="2020-08" db="EMBL/GenBank/DDBJ databases">
        <title>Genome public.</title>
        <authorList>
            <person name="Liu C."/>
            <person name="Sun Q."/>
        </authorList>
    </citation>
    <scope>NUCLEOTIDE SEQUENCE</scope>
    <source>
        <strain evidence="5">BX5</strain>
    </source>
</reference>
<dbReference type="Proteomes" id="UP000602260">
    <property type="component" value="Unassembled WGS sequence"/>
</dbReference>
<sequence>MVVDDSRVILAEMKKMLEGSDMEICEFCRSGEEALEKFGEAKPDLVTMDIVMPGMDGMETCEKLRQRYPEANVYMVSSMAYDDMIDRAVELGAKGFLFKPFTKDALLEGLQGAFKAIESEREKA</sequence>
<dbReference type="AlphaFoldDB" id="A0A8J6J5B3"/>
<name>A0A8J6J5B3_9FIRM</name>
<gene>
    <name evidence="5" type="ORF">H8S55_11820</name>
</gene>
<dbReference type="EMBL" id="JACOPN010000008">
    <property type="protein sequence ID" value="MBC5717995.1"/>
    <property type="molecule type" value="Genomic_DNA"/>
</dbReference>
<dbReference type="Pfam" id="PF00072">
    <property type="entry name" value="Response_reg"/>
    <property type="match status" value="1"/>
</dbReference>
<comment type="function">
    <text evidence="2">May play the central regulatory role in sporulation. It may be an element of the effector pathway responsible for the activation of sporulation genes in response to nutritional stress. Spo0A may act in concert with spo0H (a sigma factor) to control the expression of some genes that are critical to the sporulation process.</text>
</comment>
<dbReference type="InterPro" id="IPR011006">
    <property type="entry name" value="CheY-like_superfamily"/>
</dbReference>
<dbReference type="InterPro" id="IPR052048">
    <property type="entry name" value="ST_Response_Regulator"/>
</dbReference>
<evidence type="ECO:0000256" key="1">
    <source>
        <dbReference type="ARBA" id="ARBA00018672"/>
    </source>
</evidence>
<evidence type="ECO:0000259" key="4">
    <source>
        <dbReference type="PROSITE" id="PS50110"/>
    </source>
</evidence>
<dbReference type="PROSITE" id="PS50110">
    <property type="entry name" value="RESPONSE_REGULATORY"/>
    <property type="match status" value="1"/>
</dbReference>